<reference evidence="4 6" key="3">
    <citation type="journal article" date="2015" name="BMC Genomics">
        <title>The completed genome sequence of the pathogenic ascomycete fungus Fusarium graminearum.</title>
        <authorList>
            <person name="King R."/>
            <person name="Urban M."/>
            <person name="Hammond-Kosack M.C."/>
            <person name="Hassani-Pak K."/>
            <person name="Hammond-Kosack K.E."/>
        </authorList>
    </citation>
    <scope>NUCLEOTIDE SEQUENCE [LARGE SCALE GENOMIC DNA]</scope>
    <source>
        <strain evidence="6">ATCC MYA-4620 / CBS 123657 / FGSC 9075 / NRRL 31084 / PH-1</strain>
        <strain evidence="4">PH-1</strain>
    </source>
</reference>
<dbReference type="Pfam" id="PF10528">
    <property type="entry name" value="GLEYA"/>
    <property type="match status" value="1"/>
</dbReference>
<feature type="chain" id="PRO_5010124378" evidence="2">
    <location>
        <begin position="19"/>
        <end position="337"/>
    </location>
</feature>
<sequence>MQSIITIAGLAFANLAVAGPCKPLPQTTVSSVAIIPTTTAEPTLVTATVVPVPTSAESSTIISESETEHESSTLIESSTLATVVIQETTTAADTSAAETSAAETSAAETSAAETSATEAGTTTAEVETSGTATTTETALPTADQSCDNGGLDYAIYTHQFYNADAPHFSDFDPTYFHDATPTYKGVTERIGIQPETDWTKPFTIYEGSPEQMFQYKAVNHRGFLYAPETGIYEVTVPNSDEITLVWFGNKALSSWTRDNADLEQDYPGGTSKTFELELQAGTYTPFRLLWANAQGELNFIAEVKAPGGQVIVNGDGADNKYFVRYDCGRTTPTFPDF</sequence>
<dbReference type="OrthoDB" id="4388755at2759"/>
<dbReference type="PROSITE" id="PS51820">
    <property type="entry name" value="PA14"/>
    <property type="match status" value="1"/>
</dbReference>
<dbReference type="Proteomes" id="UP000070720">
    <property type="component" value="Chromosome 3"/>
</dbReference>
<dbReference type="EnsemblFungi" id="CEF86451">
    <property type="protein sequence ID" value="CEF86451"/>
    <property type="gene ID" value="FGRRES_04739"/>
</dbReference>
<feature type="region of interest" description="Disordered" evidence="1">
    <location>
        <begin position="90"/>
        <end position="144"/>
    </location>
</feature>
<evidence type="ECO:0000313" key="6">
    <source>
        <dbReference type="Proteomes" id="UP000070720"/>
    </source>
</evidence>
<dbReference type="InterPro" id="IPR018871">
    <property type="entry name" value="GLEYA_adhesin_domain"/>
</dbReference>
<evidence type="ECO:0000259" key="3">
    <source>
        <dbReference type="PROSITE" id="PS51820"/>
    </source>
</evidence>
<dbReference type="KEGG" id="fgr:FGSG_04739"/>
<dbReference type="HOGENOM" id="CLU_030583_0_1_1"/>
<evidence type="ECO:0000313" key="5">
    <source>
        <dbReference type="EnsemblFungi" id="CEF86451"/>
    </source>
</evidence>
<accession>I1RLE3</accession>
<evidence type="ECO:0000256" key="1">
    <source>
        <dbReference type="SAM" id="MobiDB-lite"/>
    </source>
</evidence>
<dbReference type="Gene3D" id="2.60.120.1560">
    <property type="match status" value="1"/>
</dbReference>
<dbReference type="EMBL" id="HG970334">
    <property type="protein sequence ID" value="CEF86451.1"/>
    <property type="molecule type" value="Genomic_DNA"/>
</dbReference>
<keyword evidence="2" id="KW-0732">Signal</keyword>
<feature type="domain" description="PA14" evidence="3">
    <location>
        <begin position="166"/>
        <end position="317"/>
    </location>
</feature>
<feature type="compositionally biased region" description="Low complexity" evidence="1">
    <location>
        <begin position="90"/>
        <end position="138"/>
    </location>
</feature>
<organism evidence="4 6">
    <name type="scientific">Gibberella zeae (strain ATCC MYA-4620 / CBS 123657 / FGSC 9075 / NRRL 31084 / PH-1)</name>
    <name type="common">Wheat head blight fungus</name>
    <name type="synonym">Fusarium graminearum</name>
    <dbReference type="NCBI Taxonomy" id="229533"/>
    <lineage>
        <taxon>Eukaryota</taxon>
        <taxon>Fungi</taxon>
        <taxon>Dikarya</taxon>
        <taxon>Ascomycota</taxon>
        <taxon>Pezizomycotina</taxon>
        <taxon>Sordariomycetes</taxon>
        <taxon>Hypocreomycetidae</taxon>
        <taxon>Hypocreales</taxon>
        <taxon>Nectriaceae</taxon>
        <taxon>Fusarium</taxon>
    </lineage>
</organism>
<dbReference type="STRING" id="229533.I1RLE3"/>
<dbReference type="RefSeq" id="XP_011323180.1">
    <property type="nucleotide sequence ID" value="XM_011324878.1"/>
</dbReference>
<proteinExistence type="predicted"/>
<feature type="signal peptide" evidence="2">
    <location>
        <begin position="1"/>
        <end position="18"/>
    </location>
</feature>
<dbReference type="AlphaFoldDB" id="I1RLE3"/>
<dbReference type="InterPro" id="IPR037524">
    <property type="entry name" value="PA14/GLEYA"/>
</dbReference>
<dbReference type="VEuPathDB" id="FungiDB:FGRAMPH1_01G16203"/>
<accession>A0A098DX67</accession>
<evidence type="ECO:0000313" key="4">
    <source>
        <dbReference type="EMBL" id="CEF86451.1"/>
    </source>
</evidence>
<reference evidence="5" key="4">
    <citation type="submission" date="2017-01" db="UniProtKB">
        <authorList>
            <consortium name="EnsemblFungi"/>
        </authorList>
    </citation>
    <scope>IDENTIFICATION</scope>
    <source>
        <strain evidence="5">PH-1 / ATCC MYA-4620 / FGSC 9075 / NRRL 31084</strain>
    </source>
</reference>
<evidence type="ECO:0000256" key="2">
    <source>
        <dbReference type="SAM" id="SignalP"/>
    </source>
</evidence>
<dbReference type="InParanoid" id="I1RLE3"/>
<keyword evidence="6" id="KW-1185">Reference proteome</keyword>
<protein>
    <submittedName>
        <fullName evidence="4">Chromosome 3, complete genome</fullName>
    </submittedName>
</protein>
<reference evidence="5 6" key="2">
    <citation type="journal article" date="2010" name="Nature">
        <title>Comparative genomics reveals mobile pathogenicity chromosomes in Fusarium.</title>
        <authorList>
            <person name="Ma L.J."/>
            <person name="van der Does H.C."/>
            <person name="Borkovich K.A."/>
            <person name="Coleman J.J."/>
            <person name="Daboussi M.J."/>
            <person name="Di Pietro A."/>
            <person name="Dufresne M."/>
            <person name="Freitag M."/>
            <person name="Grabherr M."/>
            <person name="Henrissat B."/>
            <person name="Houterman P.M."/>
            <person name="Kang S."/>
            <person name="Shim W.B."/>
            <person name="Woloshuk C."/>
            <person name="Xie X."/>
            <person name="Xu J.R."/>
            <person name="Antoniw J."/>
            <person name="Baker S.E."/>
            <person name="Bluhm B.H."/>
            <person name="Breakspear A."/>
            <person name="Brown D.W."/>
            <person name="Butchko R.A."/>
            <person name="Chapman S."/>
            <person name="Coulson R."/>
            <person name="Coutinho P.M."/>
            <person name="Danchin E.G."/>
            <person name="Diener A."/>
            <person name="Gale L.R."/>
            <person name="Gardiner D.M."/>
            <person name="Goff S."/>
            <person name="Hammond-Kosack K.E."/>
            <person name="Hilburn K."/>
            <person name="Hua-Van A."/>
            <person name="Jonkers W."/>
            <person name="Kazan K."/>
            <person name="Kodira C.D."/>
            <person name="Koehrsen M."/>
            <person name="Kumar L."/>
            <person name="Lee Y.H."/>
            <person name="Li L."/>
            <person name="Manners J.M."/>
            <person name="Miranda-Saavedra D."/>
            <person name="Mukherjee M."/>
            <person name="Park G."/>
            <person name="Park J."/>
            <person name="Park S.Y."/>
            <person name="Proctor R.H."/>
            <person name="Regev A."/>
            <person name="Ruiz-Roldan M.C."/>
            <person name="Sain D."/>
            <person name="Sakthikumar S."/>
            <person name="Sykes S."/>
            <person name="Schwartz D.C."/>
            <person name="Turgeon B.G."/>
            <person name="Wapinski I."/>
            <person name="Yoder O."/>
            <person name="Young S."/>
            <person name="Zeng Q."/>
            <person name="Zhou S."/>
            <person name="Galagan J."/>
            <person name="Cuomo C.A."/>
            <person name="Kistler H.C."/>
            <person name="Rep M."/>
        </authorList>
    </citation>
    <scope>GENOME REANNOTATION</scope>
    <source>
        <strain evidence="6">ATCC MYA-4620 / CBS 123657 / FGSC 9075 / NRRL 31084 / PH-1</strain>
        <strain evidence="5">PH-1 / ATCC MYA-4620 / FGSC 9075 / NRRL 31084</strain>
    </source>
</reference>
<name>I1RLE3_GIBZE</name>
<gene>
    <name evidence="5" type="primary">FG04739.1</name>
    <name evidence="4" type="ORF">FGRAMPH1_01T16203</name>
</gene>
<dbReference type="eggNOG" id="KOG1216">
    <property type="taxonomic scope" value="Eukaryota"/>
</dbReference>
<reference evidence="5 6" key="1">
    <citation type="journal article" date="2007" name="Science">
        <title>The Fusarium graminearum genome reveals a link between localized polymorphism and pathogen specialization.</title>
        <authorList>
            <person name="Cuomo C.A."/>
            <person name="Gueldener U."/>
            <person name="Xu J.-R."/>
            <person name="Trail F."/>
            <person name="Turgeon B.G."/>
            <person name="Di Pietro A."/>
            <person name="Walton J.D."/>
            <person name="Ma L.-J."/>
            <person name="Baker S.E."/>
            <person name="Rep M."/>
            <person name="Adam G."/>
            <person name="Antoniw J."/>
            <person name="Baldwin T."/>
            <person name="Calvo S.E."/>
            <person name="Chang Y.-L."/>
            <person name="DeCaprio D."/>
            <person name="Gale L.R."/>
            <person name="Gnerre S."/>
            <person name="Goswami R.S."/>
            <person name="Hammond-Kosack K."/>
            <person name="Harris L.J."/>
            <person name="Hilburn K."/>
            <person name="Kennell J.C."/>
            <person name="Kroken S."/>
            <person name="Magnuson J.K."/>
            <person name="Mannhaupt G."/>
            <person name="Mauceli E.W."/>
            <person name="Mewes H.-W."/>
            <person name="Mitterbauer R."/>
            <person name="Muehlbauer G."/>
            <person name="Muensterkoetter M."/>
            <person name="Nelson D."/>
            <person name="O'Donnell K."/>
            <person name="Ouellet T."/>
            <person name="Qi W."/>
            <person name="Quesneville H."/>
            <person name="Roncero M.I.G."/>
            <person name="Seong K.-Y."/>
            <person name="Tetko I.V."/>
            <person name="Urban M."/>
            <person name="Waalwijk C."/>
            <person name="Ward T.J."/>
            <person name="Yao J."/>
            <person name="Birren B.W."/>
            <person name="Kistler H.C."/>
        </authorList>
    </citation>
    <scope>NUCLEOTIDE SEQUENCE [LARGE SCALE GENOMIC DNA]</scope>
    <source>
        <strain evidence="6">ATCC MYA-4620 / CBS 123657 / FGSC 9075 / NRRL 31084 / PH-1</strain>
        <strain evidence="5">PH-1 / ATCC MYA-4620 / FGSC 9075 / NRRL 31084</strain>
    </source>
</reference>